<reference evidence="2" key="1">
    <citation type="submission" date="2020-10" db="EMBL/GenBank/DDBJ databases">
        <title>Mucilaginibacter mali sp. nov., isolated from rhizosphere soil of apple orchard.</title>
        <authorList>
            <person name="Lee J.-S."/>
            <person name="Kim H.S."/>
            <person name="Kim J.-S."/>
        </authorList>
    </citation>
    <scope>NUCLEOTIDE SEQUENCE</scope>
    <source>
        <strain evidence="2">KCTC 22746</strain>
    </source>
</reference>
<comment type="caution">
    <text evidence="2">The sequence shown here is derived from an EMBL/GenBank/DDBJ whole genome shotgun (WGS) entry which is preliminary data.</text>
</comment>
<dbReference type="AlphaFoldDB" id="A0A929KZQ1"/>
<feature type="region of interest" description="Disordered" evidence="1">
    <location>
        <begin position="199"/>
        <end position="261"/>
    </location>
</feature>
<evidence type="ECO:0000256" key="1">
    <source>
        <dbReference type="SAM" id="MobiDB-lite"/>
    </source>
</evidence>
<organism evidence="2 3">
    <name type="scientific">Mucilaginibacter myungsuensis</name>
    <dbReference type="NCBI Taxonomy" id="649104"/>
    <lineage>
        <taxon>Bacteria</taxon>
        <taxon>Pseudomonadati</taxon>
        <taxon>Bacteroidota</taxon>
        <taxon>Sphingobacteriia</taxon>
        <taxon>Sphingobacteriales</taxon>
        <taxon>Sphingobacteriaceae</taxon>
        <taxon>Mucilaginibacter</taxon>
    </lineage>
</organism>
<feature type="region of interest" description="Disordered" evidence="1">
    <location>
        <begin position="406"/>
        <end position="433"/>
    </location>
</feature>
<keyword evidence="3" id="KW-1185">Reference proteome</keyword>
<name>A0A929KZQ1_9SPHI</name>
<protein>
    <recommendedName>
        <fullName evidence="4">Tetratricopeptide repeat protein</fullName>
    </recommendedName>
</protein>
<feature type="region of interest" description="Disordered" evidence="1">
    <location>
        <begin position="535"/>
        <end position="554"/>
    </location>
</feature>
<feature type="compositionally biased region" description="Basic and acidic residues" evidence="1">
    <location>
        <begin position="543"/>
        <end position="554"/>
    </location>
</feature>
<accession>A0A929KZQ1</accession>
<evidence type="ECO:0000313" key="2">
    <source>
        <dbReference type="EMBL" id="MBE9663433.1"/>
    </source>
</evidence>
<evidence type="ECO:0008006" key="4">
    <source>
        <dbReference type="Google" id="ProtNLM"/>
    </source>
</evidence>
<dbReference type="Proteomes" id="UP000622475">
    <property type="component" value="Unassembled WGS sequence"/>
</dbReference>
<dbReference type="EMBL" id="JADFFL010000006">
    <property type="protein sequence ID" value="MBE9663433.1"/>
    <property type="molecule type" value="Genomic_DNA"/>
</dbReference>
<sequence>MEDYLNNRQKEILLRLLADPADTGSAYLSNLQEMVKIHPRSGLLRALYGRALNEPAPHVASGYFDSNALHKLLYRHDNLTPIANEQVAIQPDGKLFGQPLAMPADEPHFVTPEQLADIDTTIYADKPADIPAAFQSNDFAEPPAIPVEETLPADEHVADDRETPPPIPELEQIEQHDEAPALPPFEPAPWEITPTVTEQIGDDEQPLGRAPWEEDEDEEEAPVATEASSDQRYGWEEPINSLDQPEETAPGAAESQWQTEEVTAPVETNTIDDEMAAKLAYWASLEDEYDAEEQIPAPAQEVEQAPEPVNYAYQETPIHDDVYDEITSIEDIGLAQMAAEAAYEHQPIPAIEPIAEPVAEAIAETTEEAAPLAAEPAQPAKPADEERLIMGNIAATDFFRFDKAFGEPERPSTETTPPADQQFAAQAGEPENTHQDVSMYHDEKMPYTFMWWLDKTRREHGNLYQPYAKAPVNRPAAETPASKPTGDALQQQYVENIFHLTTEDLVAEDAKTVEFDMERKEDLIIQRFIEQDPHIHPPVGEKLNTENKAKRSSEDDLDMVTETLARIYADQMLFPKAIATYKKLMLKYPEKSRYFASRIENLEKRTN</sequence>
<gene>
    <name evidence="2" type="ORF">IRJ16_16215</name>
</gene>
<evidence type="ECO:0000313" key="3">
    <source>
        <dbReference type="Proteomes" id="UP000622475"/>
    </source>
</evidence>
<dbReference type="RefSeq" id="WP_194112665.1">
    <property type="nucleotide sequence ID" value="NZ_JADFFL010000006.1"/>
</dbReference>
<proteinExistence type="predicted"/>